<feature type="domain" description="DUF4211" evidence="2">
    <location>
        <begin position="642"/>
        <end position="766"/>
    </location>
</feature>
<accession>A0AAD7JT98</accession>
<evidence type="ECO:0000313" key="4">
    <source>
        <dbReference type="Proteomes" id="UP001215598"/>
    </source>
</evidence>
<proteinExistence type="predicted"/>
<feature type="region of interest" description="Disordered" evidence="1">
    <location>
        <begin position="1"/>
        <end position="123"/>
    </location>
</feature>
<protein>
    <recommendedName>
        <fullName evidence="2">DUF4211 domain-containing protein</fullName>
    </recommendedName>
</protein>
<feature type="compositionally biased region" description="Polar residues" evidence="1">
    <location>
        <begin position="1"/>
        <end position="17"/>
    </location>
</feature>
<organism evidence="3 4">
    <name type="scientific">Mycena metata</name>
    <dbReference type="NCBI Taxonomy" id="1033252"/>
    <lineage>
        <taxon>Eukaryota</taxon>
        <taxon>Fungi</taxon>
        <taxon>Dikarya</taxon>
        <taxon>Basidiomycota</taxon>
        <taxon>Agaricomycotina</taxon>
        <taxon>Agaricomycetes</taxon>
        <taxon>Agaricomycetidae</taxon>
        <taxon>Agaricales</taxon>
        <taxon>Marasmiineae</taxon>
        <taxon>Mycenaceae</taxon>
        <taxon>Mycena</taxon>
    </lineage>
</organism>
<feature type="compositionally biased region" description="Acidic residues" evidence="1">
    <location>
        <begin position="613"/>
        <end position="627"/>
    </location>
</feature>
<dbReference type="Pfam" id="PF13926">
    <property type="entry name" value="DUF4211"/>
    <property type="match status" value="1"/>
</dbReference>
<feature type="compositionally biased region" description="Basic residues" evidence="1">
    <location>
        <begin position="565"/>
        <end position="575"/>
    </location>
</feature>
<evidence type="ECO:0000256" key="1">
    <source>
        <dbReference type="SAM" id="MobiDB-lite"/>
    </source>
</evidence>
<feature type="compositionally biased region" description="Low complexity" evidence="1">
    <location>
        <begin position="254"/>
        <end position="269"/>
    </location>
</feature>
<dbReference type="EMBL" id="JARKIB010000015">
    <property type="protein sequence ID" value="KAJ7771568.1"/>
    <property type="molecule type" value="Genomic_DNA"/>
</dbReference>
<feature type="compositionally biased region" description="Basic and acidic residues" evidence="1">
    <location>
        <begin position="593"/>
        <end position="606"/>
    </location>
</feature>
<feature type="compositionally biased region" description="Basic residues" evidence="1">
    <location>
        <begin position="238"/>
        <end position="249"/>
    </location>
</feature>
<feature type="compositionally biased region" description="Low complexity" evidence="1">
    <location>
        <begin position="367"/>
        <end position="378"/>
    </location>
</feature>
<sequence>MSVSLAKTPGKSQTTLNFKVVSTRRKSTAEGVKSMKTHHLTSKNSNDTRQVASQPGSLAVIENALPTESPSEDEDGAFVKLRRRRKTALGVTEDSGDETPRKRRRSQRRTSSGVLELENASPPASGRFILRDVYISSTPPGTKKKTLRTHRVDREIPRGTQPVASTTNGQKKFFENLPSSNEDDTKGADPAPRRNPPRATGSTRTLTGPILDNDDDSDFEPDVPHTRRKSTMSDSRKASHSPPRKRQRVHLSESEASSDSDTAVSSADSADVHDADSESEDIVQPRRNPRRGSTTTNIAKPQKKRLSRKSTPAVVASMDDINVAPSTPRHNPPRNQVKSRTKKGRSAGSEPNDDTTSRKLVSGADDPAPSASRRNPPRSTKPVTKTCSPKRVVSPVASDFADPPLSQSKVQRVPSPVASDFADDLQKTRTTAQGAPGPVVSHMALAAGSTPTTAAHRAESLFASDDDEPELSATSESGAENIDTPVTPRRNPPRGENANTLGGPSTVRRKSWSSSSDEEEGDLPANLGNRSIRGKSEEGAASNASLTEVDDLKLPTPPPSTKPTPRQRKQAALRKLKGDRNQRSLSRTVPKTASHEPEEHVEESRSDYGPTGENEEEEEEEDTDAETEQTSQYEGSLIDDADLDPEAEKKVDAVLVLERNKNRGIEGHLAVFIEYIVDLHFDPELISKLSTTKENYFRTAINGLRRYTEEFANSIRLQSWKAPFTATLDLRPGLKDEFRTDDRFPTKHEVVDPKKYGCQGCWTRGRESCDKRGQRTLWTLGGTYDRRGDTFTSIEEAAGAQYERRRYFNNGALAPQDPYPPKFQLALGARCCNRAVVYHNARHYPYLVATRVKRQIVARGLQLNDDRDEFLDSIADEFKADLRSSASEWGRYQCRFDLDEEFAHDNGVTSTYN</sequence>
<feature type="compositionally biased region" description="Polar residues" evidence="1">
    <location>
        <begin position="42"/>
        <end position="56"/>
    </location>
</feature>
<dbReference type="Proteomes" id="UP001215598">
    <property type="component" value="Unassembled WGS sequence"/>
</dbReference>
<evidence type="ECO:0000313" key="3">
    <source>
        <dbReference type="EMBL" id="KAJ7771568.1"/>
    </source>
</evidence>
<gene>
    <name evidence="3" type="ORF">B0H16DRAFT_1513935</name>
</gene>
<dbReference type="AlphaFoldDB" id="A0AAD7JT98"/>
<feature type="compositionally biased region" description="Polar residues" evidence="1">
    <location>
        <begin position="324"/>
        <end position="336"/>
    </location>
</feature>
<evidence type="ECO:0000259" key="2">
    <source>
        <dbReference type="Pfam" id="PF13926"/>
    </source>
</evidence>
<feature type="region of interest" description="Disordered" evidence="1">
    <location>
        <begin position="136"/>
        <end position="645"/>
    </location>
</feature>
<dbReference type="InterPro" id="IPR025451">
    <property type="entry name" value="DUF4211"/>
</dbReference>
<name>A0AAD7JT98_9AGAR</name>
<feature type="compositionally biased region" description="Acidic residues" evidence="1">
    <location>
        <begin position="212"/>
        <end position="221"/>
    </location>
</feature>
<reference evidence="3" key="1">
    <citation type="submission" date="2023-03" db="EMBL/GenBank/DDBJ databases">
        <title>Massive genome expansion in bonnet fungi (Mycena s.s.) driven by repeated elements and novel gene families across ecological guilds.</title>
        <authorList>
            <consortium name="Lawrence Berkeley National Laboratory"/>
            <person name="Harder C.B."/>
            <person name="Miyauchi S."/>
            <person name="Viragh M."/>
            <person name="Kuo A."/>
            <person name="Thoen E."/>
            <person name="Andreopoulos B."/>
            <person name="Lu D."/>
            <person name="Skrede I."/>
            <person name="Drula E."/>
            <person name="Henrissat B."/>
            <person name="Morin E."/>
            <person name="Kohler A."/>
            <person name="Barry K."/>
            <person name="LaButti K."/>
            <person name="Morin E."/>
            <person name="Salamov A."/>
            <person name="Lipzen A."/>
            <person name="Mereny Z."/>
            <person name="Hegedus B."/>
            <person name="Baldrian P."/>
            <person name="Stursova M."/>
            <person name="Weitz H."/>
            <person name="Taylor A."/>
            <person name="Grigoriev I.V."/>
            <person name="Nagy L.G."/>
            <person name="Martin F."/>
            <person name="Kauserud H."/>
        </authorList>
    </citation>
    <scope>NUCLEOTIDE SEQUENCE</scope>
    <source>
        <strain evidence="3">CBHHK182m</strain>
    </source>
</reference>
<keyword evidence="4" id="KW-1185">Reference proteome</keyword>
<comment type="caution">
    <text evidence="3">The sequence shown here is derived from an EMBL/GenBank/DDBJ whole genome shotgun (WGS) entry which is preliminary data.</text>
</comment>